<comment type="similarity">
    <text evidence="2">Belongs to the EamA transporter family.</text>
</comment>
<comment type="caution">
    <text evidence="9">The sequence shown here is derived from an EMBL/GenBank/DDBJ whole genome shotgun (WGS) entry which is preliminary data.</text>
</comment>
<feature type="transmembrane region" description="Helical" evidence="7">
    <location>
        <begin position="234"/>
        <end position="255"/>
    </location>
</feature>
<feature type="transmembrane region" description="Helical" evidence="7">
    <location>
        <begin position="144"/>
        <end position="163"/>
    </location>
</feature>
<evidence type="ECO:0000313" key="9">
    <source>
        <dbReference type="EMBL" id="MFC6386694.1"/>
    </source>
</evidence>
<feature type="transmembrane region" description="Helical" evidence="7">
    <location>
        <begin position="7"/>
        <end position="24"/>
    </location>
</feature>
<feature type="transmembrane region" description="Helical" evidence="7">
    <location>
        <begin position="30"/>
        <end position="52"/>
    </location>
</feature>
<dbReference type="InterPro" id="IPR051258">
    <property type="entry name" value="Diverse_Substrate_Transporter"/>
</dbReference>
<dbReference type="InterPro" id="IPR037185">
    <property type="entry name" value="EmrE-like"/>
</dbReference>
<dbReference type="PANTHER" id="PTHR42920">
    <property type="entry name" value="OS03G0707200 PROTEIN-RELATED"/>
    <property type="match status" value="1"/>
</dbReference>
<feature type="transmembrane region" description="Helical" evidence="7">
    <location>
        <begin position="64"/>
        <end position="83"/>
    </location>
</feature>
<feature type="transmembrane region" description="Helical" evidence="7">
    <location>
        <begin position="170"/>
        <end position="193"/>
    </location>
</feature>
<evidence type="ECO:0000259" key="8">
    <source>
        <dbReference type="Pfam" id="PF00892"/>
    </source>
</evidence>
<name>A0ABW1WEQ8_9BACL</name>
<keyword evidence="10" id="KW-1185">Reference proteome</keyword>
<feature type="transmembrane region" description="Helical" evidence="7">
    <location>
        <begin position="261"/>
        <end position="279"/>
    </location>
</feature>
<feature type="transmembrane region" description="Helical" evidence="7">
    <location>
        <begin position="205"/>
        <end position="227"/>
    </location>
</feature>
<comment type="subcellular location">
    <subcellularLocation>
        <location evidence="1">Cell membrane</location>
        <topology evidence="1">Multi-pass membrane protein</topology>
    </subcellularLocation>
</comment>
<feature type="transmembrane region" description="Helical" evidence="7">
    <location>
        <begin position="120"/>
        <end position="138"/>
    </location>
</feature>
<reference evidence="10" key="1">
    <citation type="journal article" date="2019" name="Int. J. Syst. Evol. Microbiol.">
        <title>The Global Catalogue of Microorganisms (GCM) 10K type strain sequencing project: providing services to taxonomists for standard genome sequencing and annotation.</title>
        <authorList>
            <consortium name="The Broad Institute Genomics Platform"/>
            <consortium name="The Broad Institute Genome Sequencing Center for Infectious Disease"/>
            <person name="Wu L."/>
            <person name="Ma J."/>
        </authorList>
    </citation>
    <scope>NUCLEOTIDE SEQUENCE [LARGE SCALE GENOMIC DNA]</scope>
    <source>
        <strain evidence="10">CCUG 42001</strain>
    </source>
</reference>
<evidence type="ECO:0000256" key="7">
    <source>
        <dbReference type="SAM" id="Phobius"/>
    </source>
</evidence>
<gene>
    <name evidence="9" type="ORF">ACFP7A_08770</name>
</gene>
<keyword evidence="3" id="KW-1003">Cell membrane</keyword>
<keyword evidence="6 7" id="KW-0472">Membrane</keyword>
<proteinExistence type="inferred from homology"/>
<accession>A0ABW1WEQ8</accession>
<dbReference type="PANTHER" id="PTHR42920:SF5">
    <property type="entry name" value="EAMA DOMAIN-CONTAINING PROTEIN"/>
    <property type="match status" value="1"/>
</dbReference>
<dbReference type="SUPFAM" id="SSF103481">
    <property type="entry name" value="Multidrug resistance efflux transporter EmrE"/>
    <property type="match status" value="2"/>
</dbReference>
<evidence type="ECO:0000313" key="10">
    <source>
        <dbReference type="Proteomes" id="UP001596267"/>
    </source>
</evidence>
<evidence type="ECO:0000256" key="6">
    <source>
        <dbReference type="ARBA" id="ARBA00023136"/>
    </source>
</evidence>
<feature type="transmembrane region" description="Helical" evidence="7">
    <location>
        <begin position="95"/>
        <end position="113"/>
    </location>
</feature>
<dbReference type="Pfam" id="PF00892">
    <property type="entry name" value="EamA"/>
    <property type="match status" value="2"/>
</dbReference>
<evidence type="ECO:0000256" key="5">
    <source>
        <dbReference type="ARBA" id="ARBA00022989"/>
    </source>
</evidence>
<keyword evidence="4 7" id="KW-0812">Transmembrane</keyword>
<evidence type="ECO:0000256" key="4">
    <source>
        <dbReference type="ARBA" id="ARBA00022692"/>
    </source>
</evidence>
<evidence type="ECO:0000256" key="1">
    <source>
        <dbReference type="ARBA" id="ARBA00004651"/>
    </source>
</evidence>
<keyword evidence="5 7" id="KW-1133">Transmembrane helix</keyword>
<sequence>MNQKKADWMLVVVTLFWGSSYLFMKTGLDSLGVFNLIGLRFLIAFVITVLLFNQWIRKTNRQTFMYSFYLSIILLGVFLFIMLGVKTTSASKAGFLVSLTVLFVPLIEALLIRKIPERKVLLSGCVSLLGIFLLTGGSDAQVNLGDLYCILGALFNAGYIVFADRFVKRVHAIALGVWQMGFVGAIALFLSLFTEGVHLPHTPGAWISVLGLGILCSAAGYMIQVVAQHFTSSVHAGIIFTLEPVFAALFAFLFTGEQLSTSGYFGAALVVVSIVMMELRPMKIIRRFNASYKERNV</sequence>
<organism evidence="9 10">
    <name type="scientific">Sporolactobacillus kofuensis</name>
    <dbReference type="NCBI Taxonomy" id="269672"/>
    <lineage>
        <taxon>Bacteria</taxon>
        <taxon>Bacillati</taxon>
        <taxon>Bacillota</taxon>
        <taxon>Bacilli</taxon>
        <taxon>Bacillales</taxon>
        <taxon>Sporolactobacillaceae</taxon>
        <taxon>Sporolactobacillus</taxon>
    </lineage>
</organism>
<evidence type="ECO:0000256" key="3">
    <source>
        <dbReference type="ARBA" id="ARBA00022475"/>
    </source>
</evidence>
<evidence type="ECO:0000256" key="2">
    <source>
        <dbReference type="ARBA" id="ARBA00007362"/>
    </source>
</evidence>
<feature type="domain" description="EamA" evidence="8">
    <location>
        <begin position="144"/>
        <end position="277"/>
    </location>
</feature>
<dbReference type="RefSeq" id="WP_253076974.1">
    <property type="nucleotide sequence ID" value="NZ_JAMXWN010000013.1"/>
</dbReference>
<protein>
    <submittedName>
        <fullName evidence="9">DMT family transporter</fullName>
    </submittedName>
</protein>
<dbReference type="Proteomes" id="UP001596267">
    <property type="component" value="Unassembled WGS sequence"/>
</dbReference>
<dbReference type="InterPro" id="IPR000620">
    <property type="entry name" value="EamA_dom"/>
</dbReference>
<dbReference type="EMBL" id="JBHSTQ010000007">
    <property type="protein sequence ID" value="MFC6386694.1"/>
    <property type="molecule type" value="Genomic_DNA"/>
</dbReference>
<dbReference type="Gene3D" id="1.10.3730.20">
    <property type="match status" value="1"/>
</dbReference>
<feature type="domain" description="EamA" evidence="8">
    <location>
        <begin position="5"/>
        <end position="135"/>
    </location>
</feature>